<dbReference type="GeneID" id="36530030"/>
<sequence length="103" mass="10580">MLSRTILIALVSAACFATVNAQTCSAVNKKCCQQLQNAKSLNADALSLLRLLNVDVNTLTGSVGLTCNPGTNIVSGSCDAKAACCTGNNYNGVIVLGCTQIQL</sequence>
<dbReference type="OMA" id="IVLGCTQ"/>
<dbReference type="GO" id="GO:0009277">
    <property type="term" value="C:fungal-type cell wall"/>
    <property type="evidence" value="ECO:0007669"/>
    <property type="project" value="InterPro"/>
</dbReference>
<keyword evidence="2" id="KW-0134">Cell wall</keyword>
<dbReference type="SMART" id="SM00075">
    <property type="entry name" value="HYDRO"/>
    <property type="match status" value="1"/>
</dbReference>
<keyword evidence="4" id="KW-1185">Reference proteome</keyword>
<dbReference type="PROSITE" id="PS51257">
    <property type="entry name" value="PROKAR_LIPOPROTEIN"/>
    <property type="match status" value="1"/>
</dbReference>
<dbReference type="InterPro" id="IPR001338">
    <property type="entry name" value="Class_I_Hydrophobin"/>
</dbReference>
<comment type="similarity">
    <text evidence="2">Belongs to the fungal hydrophobin family.</text>
</comment>
<dbReference type="CDD" id="cd23507">
    <property type="entry name" value="hydrophobin_I"/>
    <property type="match status" value="1"/>
</dbReference>
<proteinExistence type="inferred from homology"/>
<dbReference type="OrthoDB" id="4503395at2759"/>
<dbReference type="AlphaFoldDB" id="A0A2I1C0F3"/>
<dbReference type="Proteomes" id="UP000234474">
    <property type="component" value="Unassembled WGS sequence"/>
</dbReference>
<keyword evidence="2" id="KW-0732">Signal</keyword>
<feature type="signal peptide" evidence="2">
    <location>
        <begin position="1"/>
        <end position="21"/>
    </location>
</feature>
<dbReference type="GO" id="GO:0005199">
    <property type="term" value="F:structural constituent of cell wall"/>
    <property type="evidence" value="ECO:0007669"/>
    <property type="project" value="InterPro"/>
</dbReference>
<accession>A0A2I1C0F3</accession>
<feature type="chain" id="PRO_5013984596" description="Hydrophobin" evidence="2">
    <location>
        <begin position="22"/>
        <end position="103"/>
    </location>
</feature>
<dbReference type="VEuPathDB" id="FungiDB:P174DRAFT_376631"/>
<keyword evidence="2" id="KW-0964">Secreted</keyword>
<name>A0A2I1C0F3_ASPN1</name>
<comment type="subcellular location">
    <subcellularLocation>
        <location evidence="2">Secreted</location>
        <location evidence="2">Cell wall</location>
    </subcellularLocation>
</comment>
<evidence type="ECO:0000256" key="2">
    <source>
        <dbReference type="RuleBase" id="RU365009"/>
    </source>
</evidence>
<evidence type="ECO:0000256" key="1">
    <source>
        <dbReference type="ARBA" id="ARBA00023157"/>
    </source>
</evidence>
<organism evidence="3 4">
    <name type="scientific">Aspergillus novofumigatus (strain IBT 16806)</name>
    <dbReference type="NCBI Taxonomy" id="1392255"/>
    <lineage>
        <taxon>Eukaryota</taxon>
        <taxon>Fungi</taxon>
        <taxon>Dikarya</taxon>
        <taxon>Ascomycota</taxon>
        <taxon>Pezizomycotina</taxon>
        <taxon>Eurotiomycetes</taxon>
        <taxon>Eurotiomycetidae</taxon>
        <taxon>Eurotiales</taxon>
        <taxon>Aspergillaceae</taxon>
        <taxon>Aspergillus</taxon>
        <taxon>Aspergillus subgen. Fumigati</taxon>
    </lineage>
</organism>
<gene>
    <name evidence="3" type="ORF">P174DRAFT_376631</name>
</gene>
<comment type="caution">
    <text evidence="3">The sequence shown here is derived from an EMBL/GenBank/DDBJ whole genome shotgun (WGS) entry which is preliminary data.</text>
</comment>
<dbReference type="RefSeq" id="XP_024679694.1">
    <property type="nucleotide sequence ID" value="XM_024822704.1"/>
</dbReference>
<keyword evidence="1 2" id="KW-1015">Disulfide bond</keyword>
<protein>
    <recommendedName>
        <fullName evidence="2">Hydrophobin</fullName>
    </recommendedName>
</protein>
<reference evidence="4" key="1">
    <citation type="journal article" date="2018" name="Proc. Natl. Acad. Sci. U.S.A.">
        <title>Linking secondary metabolites to gene clusters through genome sequencing of six diverse Aspergillus species.</title>
        <authorList>
            <person name="Kaerboelling I."/>
            <person name="Vesth T.C."/>
            <person name="Frisvad J.C."/>
            <person name="Nybo J.L."/>
            <person name="Theobald S."/>
            <person name="Kuo A."/>
            <person name="Bowyer P."/>
            <person name="Matsuda Y."/>
            <person name="Mondo S."/>
            <person name="Lyhne E.K."/>
            <person name="Kogle M.E."/>
            <person name="Clum A."/>
            <person name="Lipzen A."/>
            <person name="Salamov A."/>
            <person name="Ngan C.Y."/>
            <person name="Daum C."/>
            <person name="Chiniquy J."/>
            <person name="Barry K."/>
            <person name="LaButti K."/>
            <person name="Haridas S."/>
            <person name="Simmons B.A."/>
            <person name="Magnuson J.K."/>
            <person name="Mortensen U.H."/>
            <person name="Larsen T.O."/>
            <person name="Grigoriev I.V."/>
            <person name="Baker S.E."/>
            <person name="Andersen M.R."/>
        </authorList>
    </citation>
    <scope>NUCLEOTIDE SEQUENCE [LARGE SCALE GENOMIC DNA]</scope>
    <source>
        <strain evidence="4">IBT 16806</strain>
    </source>
</reference>
<dbReference type="EMBL" id="MSZS01000007">
    <property type="protein sequence ID" value="PKX91099.1"/>
    <property type="molecule type" value="Genomic_DNA"/>
</dbReference>
<dbReference type="Pfam" id="PF01185">
    <property type="entry name" value="Hydrophobin"/>
    <property type="match status" value="1"/>
</dbReference>
<evidence type="ECO:0000313" key="4">
    <source>
        <dbReference type="Proteomes" id="UP000234474"/>
    </source>
</evidence>
<evidence type="ECO:0000313" key="3">
    <source>
        <dbReference type="EMBL" id="PKX91099.1"/>
    </source>
</evidence>